<dbReference type="OrthoDB" id="276744at2759"/>
<proteinExistence type="predicted"/>
<name>A0A2I0UQ94_LIMLA</name>
<dbReference type="Proteomes" id="UP000233556">
    <property type="component" value="Unassembled WGS sequence"/>
</dbReference>
<accession>A0A2I0UQ94</accession>
<reference evidence="2" key="1">
    <citation type="submission" date="2017-11" db="EMBL/GenBank/DDBJ databases">
        <authorList>
            <person name="Lima N.C."/>
            <person name="Parody-Merino A.M."/>
            <person name="Battley P.F."/>
            <person name="Fidler A.E."/>
            <person name="Prosdocimi F."/>
        </authorList>
    </citation>
    <scope>NUCLEOTIDE SEQUENCE [LARGE SCALE GENOMIC DNA]</scope>
</reference>
<sequence length="113" mass="13198">MVDERLNMSQQCALAPRKANSILGCTKRSVASRLRDVILFLCSVLVRPHLEYYFQLWCPPPEHRKDTDLLERVQRRATEMIGGLEHLSYEDKLRELGLFILEKRRCWGDLIAA</sequence>
<dbReference type="EMBL" id="KZ505658">
    <property type="protein sequence ID" value="PKU48211.1"/>
    <property type="molecule type" value="Genomic_DNA"/>
</dbReference>
<dbReference type="AlphaFoldDB" id="A0A2I0UQ94"/>
<reference evidence="2" key="2">
    <citation type="submission" date="2017-12" db="EMBL/GenBank/DDBJ databases">
        <title>Genome sequence of the Bar-tailed Godwit (Limosa lapponica baueri).</title>
        <authorList>
            <person name="Lima N.C.B."/>
            <person name="Parody-Merino A.M."/>
            <person name="Battley P.F."/>
            <person name="Fidler A.E."/>
            <person name="Prosdocimi F."/>
        </authorList>
    </citation>
    <scope>NUCLEOTIDE SEQUENCE [LARGE SCALE GENOMIC DNA]</scope>
</reference>
<evidence type="ECO:0000313" key="2">
    <source>
        <dbReference type="Proteomes" id="UP000233556"/>
    </source>
</evidence>
<organism evidence="1 2">
    <name type="scientific">Limosa lapponica baueri</name>
    <dbReference type="NCBI Taxonomy" id="1758121"/>
    <lineage>
        <taxon>Eukaryota</taxon>
        <taxon>Metazoa</taxon>
        <taxon>Chordata</taxon>
        <taxon>Craniata</taxon>
        <taxon>Vertebrata</taxon>
        <taxon>Euteleostomi</taxon>
        <taxon>Archelosauria</taxon>
        <taxon>Archosauria</taxon>
        <taxon>Dinosauria</taxon>
        <taxon>Saurischia</taxon>
        <taxon>Theropoda</taxon>
        <taxon>Coelurosauria</taxon>
        <taxon>Aves</taxon>
        <taxon>Neognathae</taxon>
        <taxon>Neoaves</taxon>
        <taxon>Charadriiformes</taxon>
        <taxon>Scolopacidae</taxon>
        <taxon>Limosa</taxon>
    </lineage>
</organism>
<gene>
    <name evidence="1" type="ORF">llap_1490</name>
</gene>
<evidence type="ECO:0000313" key="1">
    <source>
        <dbReference type="EMBL" id="PKU48211.1"/>
    </source>
</evidence>
<dbReference type="PANTHER" id="PTHR33332">
    <property type="entry name" value="REVERSE TRANSCRIPTASE DOMAIN-CONTAINING PROTEIN"/>
    <property type="match status" value="1"/>
</dbReference>
<keyword evidence="2" id="KW-1185">Reference proteome</keyword>
<protein>
    <submittedName>
        <fullName evidence="1">Uncharacterized protein</fullName>
    </submittedName>
</protein>